<dbReference type="HOGENOM" id="CLU_3124218_0_0_6"/>
<accession>A0A077NCI9</accession>
<keyword evidence="1" id="KW-0472">Membrane</keyword>
<evidence type="ECO:0000256" key="1">
    <source>
        <dbReference type="SAM" id="Phobius"/>
    </source>
</evidence>
<dbReference type="EMBL" id="CBSV010000031">
    <property type="protein sequence ID" value="CDG99887.1"/>
    <property type="molecule type" value="Genomic_DNA"/>
</dbReference>
<sequence>MDYIHFFLIKNHKFLLFYYLLFLFLIKIFDFELNQIFWIIKVIHMRNVKM</sequence>
<gene>
    <name evidence="2" type="ORF">XBFM1_1260036</name>
</gene>
<evidence type="ECO:0000313" key="3">
    <source>
        <dbReference type="Proteomes" id="UP000028487"/>
    </source>
</evidence>
<name>A0A077NCI9_XENBV</name>
<keyword evidence="1" id="KW-1133">Transmembrane helix</keyword>
<keyword evidence="1" id="KW-0812">Transmembrane</keyword>
<protein>
    <submittedName>
        <fullName evidence="2">Uncharacterized protein</fullName>
    </submittedName>
</protein>
<comment type="caution">
    <text evidence="2">The sequence shown here is derived from an EMBL/GenBank/DDBJ whole genome shotgun (WGS) entry which is preliminary data.</text>
</comment>
<feature type="transmembrane region" description="Helical" evidence="1">
    <location>
        <begin position="16"/>
        <end position="40"/>
    </location>
</feature>
<reference evidence="2" key="1">
    <citation type="submission" date="2013-07" db="EMBL/GenBank/DDBJ databases">
        <title>Sub-species coevolution in mutualistic symbiosis.</title>
        <authorList>
            <person name="Murfin K."/>
            <person name="Klassen J."/>
            <person name="Lee M."/>
            <person name="Forst S."/>
            <person name="Stock P."/>
            <person name="Goodrich-Blair H."/>
        </authorList>
    </citation>
    <scope>NUCLEOTIDE SEQUENCE [LARGE SCALE GENOMIC DNA]</scope>
    <source>
        <strain evidence="2">Feltiae Moldova</strain>
    </source>
</reference>
<organism evidence="2 3">
    <name type="scientific">Xenorhabdus bovienii str. feltiae Moldova</name>
    <dbReference type="NCBI Taxonomy" id="1398200"/>
    <lineage>
        <taxon>Bacteria</taxon>
        <taxon>Pseudomonadati</taxon>
        <taxon>Pseudomonadota</taxon>
        <taxon>Gammaproteobacteria</taxon>
        <taxon>Enterobacterales</taxon>
        <taxon>Morganellaceae</taxon>
        <taxon>Xenorhabdus</taxon>
    </lineage>
</organism>
<dbReference type="Proteomes" id="UP000028487">
    <property type="component" value="Unassembled WGS sequence"/>
</dbReference>
<evidence type="ECO:0000313" key="2">
    <source>
        <dbReference type="EMBL" id="CDG99887.1"/>
    </source>
</evidence>
<dbReference type="AlphaFoldDB" id="A0A077NCI9"/>
<proteinExistence type="predicted"/>